<comment type="similarity">
    <text evidence="1">Belongs to the outer membrane factor (OMF) (TC 1.B.17) family.</text>
</comment>
<dbReference type="PANTHER" id="PTHR30203">
    <property type="entry name" value="OUTER MEMBRANE CATION EFFLUX PROTEIN"/>
    <property type="match status" value="1"/>
</dbReference>
<dbReference type="eggNOG" id="COG1538">
    <property type="taxonomic scope" value="Bacteria"/>
</dbReference>
<dbReference type="InterPro" id="IPR010131">
    <property type="entry name" value="MdtP/NodT-like"/>
</dbReference>
<reference evidence="3 4" key="1">
    <citation type="submission" date="2013-05" db="EMBL/GenBank/DDBJ databases">
        <title>Between feast and famine: a lifestyle of most important marine PAH-degrading bacterium Cycloclasticus sp. 7ME.</title>
        <authorList>
            <person name="Yakimov M.M."/>
            <person name="Messina E."/>
            <person name="Genovese M."/>
            <person name="Denaro R."/>
            <person name="Crisafi F."/>
            <person name="Russo D."/>
            <person name="Cappello S."/>
            <person name="Santisi S."/>
            <person name="Smedile F."/>
            <person name="Golyshina O.V."/>
            <person name="Tran H."/>
            <person name="Pieper D.H."/>
            <person name="Golyshin P.N."/>
            <person name="Giuliano L."/>
        </authorList>
    </citation>
    <scope>NUCLEOTIDE SEQUENCE [LARGE SCALE GENOMIC DNA]</scope>
    <source>
        <strain evidence="3 4">78-ME</strain>
    </source>
</reference>
<evidence type="ECO:0000313" key="4">
    <source>
        <dbReference type="Proteomes" id="UP000015380"/>
    </source>
</evidence>
<dbReference type="PANTHER" id="PTHR30203:SF23">
    <property type="entry name" value="OUTER MEMBRANE EFFLUX PROTEIN"/>
    <property type="match status" value="1"/>
</dbReference>
<dbReference type="AlphaFoldDB" id="S5TWW6"/>
<dbReference type="SUPFAM" id="SSF56954">
    <property type="entry name" value="Outer membrane efflux proteins (OEP)"/>
    <property type="match status" value="1"/>
</dbReference>
<dbReference type="PATRIC" id="fig|1198232.3.peg.1323"/>
<dbReference type="KEGG" id="cza:CYCME_1326"/>
<dbReference type="RefSeq" id="WP_020932503.1">
    <property type="nucleotide sequence ID" value="NC_021917.1"/>
</dbReference>
<gene>
    <name evidence="3" type="ORF">CYCME_1326</name>
</gene>
<evidence type="ECO:0000256" key="1">
    <source>
        <dbReference type="ARBA" id="ARBA00007613"/>
    </source>
</evidence>
<feature type="coiled-coil region" evidence="2">
    <location>
        <begin position="169"/>
        <end position="196"/>
    </location>
</feature>
<reference evidence="4" key="2">
    <citation type="journal article" date="2016" name="Environ. Microbiol. Rep.">
        <title>Analysis of defence systems and a conjugative IncP-1 plasmid in the marine polyaromatic hydrocarbons-degrading bacterium Cycloclasticus sp. 78-ME.</title>
        <authorList>
            <person name="Yakimov M.M."/>
            <person name="Crisafi F."/>
            <person name="Messina E."/>
            <person name="Smedile F."/>
            <person name="Lopatina A."/>
            <person name="Denaro R."/>
            <person name="Pieper D.H."/>
            <person name="Golyshin P.N."/>
            <person name="Giuliano L."/>
        </authorList>
    </citation>
    <scope>NUCLEOTIDE SEQUENCE [LARGE SCALE GENOMIC DNA]</scope>
    <source>
        <strain evidence="4">78-ME</strain>
    </source>
</reference>
<proteinExistence type="inferred from homology"/>
<keyword evidence="2" id="KW-0175">Coiled coil</keyword>
<dbReference type="Gene3D" id="1.20.1600.10">
    <property type="entry name" value="Outer membrane efflux proteins (OEP)"/>
    <property type="match status" value="1"/>
</dbReference>
<keyword evidence="4" id="KW-1185">Reference proteome</keyword>
<dbReference type="HOGENOM" id="CLU_012817_15_1_6"/>
<dbReference type="Proteomes" id="UP000015380">
    <property type="component" value="Chromosome"/>
</dbReference>
<accession>S5TWW6</accession>
<dbReference type="EMBL" id="CP005996">
    <property type="protein sequence ID" value="AGS39655.1"/>
    <property type="molecule type" value="Genomic_DNA"/>
</dbReference>
<evidence type="ECO:0000256" key="2">
    <source>
        <dbReference type="SAM" id="Coils"/>
    </source>
</evidence>
<sequence>MSANAAELVKKGSHEFTMEEAVKAAKLNDPWLAGNQHSQNAVESMSVAAGTLPDPKVSLGLANLATDTFDFGQEAMTQFKVGVSQMFPRGDSLAIRKTQLELMGTQYPYQRQDRKAKVTVTVSHLWLDAYKAQESIALINNKRALFEQLADVAEASYSSALGRTRMQDIVRAQLELTRLDDRLTKLNQQQDMFKQRLYEWLSDYFVDNYSQNSLIENQVLSSDLLLARRLPDTALINPQLYNGTKETDPQILFDYFTDHPVVMGLDQKIKASRSGIELAQQKYKPEWGVNASYGYRDNDPMGNDRADLFSVGVTFDLPLFTDNRQDKQVESAVSQTESVKTEKWLLLRKLIASFETAKAQLLRLNQRQQLFQQELLPQMYEQAEASLTAYTNDDGDFAEVVRARIAELNAEIDALSIDVDRQKTIIQLNYFFIRSADVAMASNRRPGENK</sequence>
<dbReference type="Pfam" id="PF02321">
    <property type="entry name" value="OEP"/>
    <property type="match status" value="1"/>
</dbReference>
<dbReference type="InterPro" id="IPR003423">
    <property type="entry name" value="OMP_efflux"/>
</dbReference>
<name>S5TWW6_9GAMM</name>
<feature type="coiled-coil region" evidence="2">
    <location>
        <begin position="398"/>
        <end position="425"/>
    </location>
</feature>
<dbReference type="GO" id="GO:0015562">
    <property type="term" value="F:efflux transmembrane transporter activity"/>
    <property type="evidence" value="ECO:0007669"/>
    <property type="project" value="InterPro"/>
</dbReference>
<protein>
    <submittedName>
        <fullName evidence="3">Outer membrane efflux protein, CzcC family</fullName>
    </submittedName>
</protein>
<organism evidence="3 4">
    <name type="scientific">Cycloclasticus zancles 78-ME</name>
    <dbReference type="NCBI Taxonomy" id="1198232"/>
    <lineage>
        <taxon>Bacteria</taxon>
        <taxon>Pseudomonadati</taxon>
        <taxon>Pseudomonadota</taxon>
        <taxon>Gammaproteobacteria</taxon>
        <taxon>Thiotrichales</taxon>
        <taxon>Piscirickettsiaceae</taxon>
        <taxon>Cycloclasticus</taxon>
    </lineage>
</organism>
<evidence type="ECO:0000313" key="3">
    <source>
        <dbReference type="EMBL" id="AGS39655.1"/>
    </source>
</evidence>